<reference evidence="2" key="1">
    <citation type="submission" date="2019-08" db="EMBL/GenBank/DDBJ databases">
        <title>Limnoglobus roseus gen. nov., sp. nov., a novel freshwater planctomycete with a giant genome from the family Gemmataceae.</title>
        <authorList>
            <person name="Kulichevskaya I.S."/>
            <person name="Naumoff D.G."/>
            <person name="Miroshnikov K."/>
            <person name="Ivanova A."/>
            <person name="Philippov D.A."/>
            <person name="Hakobyan A."/>
            <person name="Rijpstra I.C."/>
            <person name="Sinninghe Damste J.S."/>
            <person name="Liesack W."/>
            <person name="Dedysh S.N."/>
        </authorList>
    </citation>
    <scope>NUCLEOTIDE SEQUENCE [LARGE SCALE GENOMIC DNA]</scope>
    <source>
        <strain evidence="2">PX52</strain>
    </source>
</reference>
<organism evidence="1 2">
    <name type="scientific">Limnoglobus roseus</name>
    <dbReference type="NCBI Taxonomy" id="2598579"/>
    <lineage>
        <taxon>Bacteria</taxon>
        <taxon>Pseudomonadati</taxon>
        <taxon>Planctomycetota</taxon>
        <taxon>Planctomycetia</taxon>
        <taxon>Gemmatales</taxon>
        <taxon>Gemmataceae</taxon>
        <taxon>Limnoglobus</taxon>
    </lineage>
</organism>
<dbReference type="InterPro" id="IPR014338">
    <property type="entry name" value="CHP02996_rpt-companion-dom"/>
</dbReference>
<dbReference type="GO" id="GO:0005096">
    <property type="term" value="F:GTPase activator activity"/>
    <property type="evidence" value="ECO:0007669"/>
    <property type="project" value="InterPro"/>
</dbReference>
<protein>
    <submittedName>
        <fullName evidence="1">TIGR02996 domain-containing protein</fullName>
    </submittedName>
</protein>
<dbReference type="Pfam" id="PF13516">
    <property type="entry name" value="LRR_6"/>
    <property type="match status" value="3"/>
</dbReference>
<dbReference type="Gene3D" id="3.80.10.10">
    <property type="entry name" value="Ribonuclease Inhibitor"/>
    <property type="match status" value="2"/>
</dbReference>
<dbReference type="EMBL" id="CP042425">
    <property type="protein sequence ID" value="QEL19525.1"/>
    <property type="molecule type" value="Genomic_DNA"/>
</dbReference>
<dbReference type="SUPFAM" id="SSF52047">
    <property type="entry name" value="RNI-like"/>
    <property type="match status" value="1"/>
</dbReference>
<dbReference type="InterPro" id="IPR001611">
    <property type="entry name" value="Leu-rich_rpt"/>
</dbReference>
<dbReference type="GO" id="GO:0048471">
    <property type="term" value="C:perinuclear region of cytoplasm"/>
    <property type="evidence" value="ECO:0007669"/>
    <property type="project" value="TreeGrafter"/>
</dbReference>
<dbReference type="KEGG" id="lrs:PX52LOC_06600"/>
<dbReference type="OrthoDB" id="261413at2"/>
<dbReference type="PANTHER" id="PTHR24113">
    <property type="entry name" value="RAN GTPASE-ACTIVATING PROTEIN 1"/>
    <property type="match status" value="1"/>
</dbReference>
<name>A0A5C1ALS8_9BACT</name>
<dbReference type="GO" id="GO:0031267">
    <property type="term" value="F:small GTPase binding"/>
    <property type="evidence" value="ECO:0007669"/>
    <property type="project" value="TreeGrafter"/>
</dbReference>
<dbReference type="GO" id="GO:0006913">
    <property type="term" value="P:nucleocytoplasmic transport"/>
    <property type="evidence" value="ECO:0007669"/>
    <property type="project" value="TreeGrafter"/>
</dbReference>
<dbReference type="GO" id="GO:0005829">
    <property type="term" value="C:cytosol"/>
    <property type="evidence" value="ECO:0007669"/>
    <property type="project" value="TreeGrafter"/>
</dbReference>
<dbReference type="InterPro" id="IPR027038">
    <property type="entry name" value="RanGap"/>
</dbReference>
<dbReference type="Proteomes" id="UP000324974">
    <property type="component" value="Chromosome"/>
</dbReference>
<accession>A0A5C1ALS8</accession>
<proteinExistence type="predicted"/>
<evidence type="ECO:0000313" key="2">
    <source>
        <dbReference type="Proteomes" id="UP000324974"/>
    </source>
</evidence>
<gene>
    <name evidence="1" type="ORF">PX52LOC_06600</name>
</gene>
<dbReference type="NCBIfam" id="TIGR02996">
    <property type="entry name" value="rpt_mate_G_obs"/>
    <property type="match status" value="1"/>
</dbReference>
<dbReference type="RefSeq" id="WP_149113906.1">
    <property type="nucleotide sequence ID" value="NZ_CP042425.1"/>
</dbReference>
<dbReference type="InterPro" id="IPR032675">
    <property type="entry name" value="LRR_dom_sf"/>
</dbReference>
<sequence length="370" mass="41383">MTDANHFLAAIIAEPEDDLPRLVFADWLEEIGDDTRAEFIRLQCLSVRAPLTPGERVTVEARIRELLALHRDRWAIPGITGVQKFRRGFVEYLYIKAVDFLRFERHIAKNAPVVRLRLSTAATHLAALANVPLFSRLRALEFVNDELAGRLRIIFRPDLFPELRSLTLQNNRLWAEDLATLTQLADSWPKLNRLNLSGNPYSDDGLATLSAAAGLRSLRDLVLRSDGLPFVDCIHATGVAAFTQSTALHQLRLLNLAGHHIGDAGFRTLVESRNAQHLEVLDVSQNDIGQIGPEWAGALAASPYLRRLRELNLSRNTIDPLAAEVLVKWPQLKSGCTVDLRGCTLSPESRQLLDESAYRQQFQLDEGEPA</sequence>
<keyword evidence="2" id="KW-1185">Reference proteome</keyword>
<dbReference type="PANTHER" id="PTHR24113:SF15">
    <property type="entry name" value="NACHT DOMAIN-CONTAINING PROTEIN"/>
    <property type="match status" value="1"/>
</dbReference>
<evidence type="ECO:0000313" key="1">
    <source>
        <dbReference type="EMBL" id="QEL19525.1"/>
    </source>
</evidence>
<dbReference type="AlphaFoldDB" id="A0A5C1ALS8"/>